<sequence length="123" mass="13270">MLQSRTKSIAFLYLFAALLLYAAVTLAVAALAAPAGDKDFLHMNRTFAPLAGNVPGAEIWPSVMDLHGKLGGVFPTPLAILACLILLSMAALSRVKSIRRQMREDAATARDEAIRQRVRKHGA</sequence>
<feature type="transmembrane region" description="Helical" evidence="1">
    <location>
        <begin position="74"/>
        <end position="93"/>
    </location>
</feature>
<comment type="caution">
    <text evidence="3">The sequence shown here is derived from an EMBL/GenBank/DDBJ whole genome shotgun (WGS) entry which is preliminary data.</text>
</comment>
<reference evidence="3 4" key="1">
    <citation type="submission" date="2023-07" db="EMBL/GenBank/DDBJ databases">
        <authorList>
            <person name="Peeters C."/>
        </authorList>
    </citation>
    <scope>NUCLEOTIDE SEQUENCE [LARGE SCALE GENOMIC DNA]</scope>
    <source>
        <strain evidence="3 4">LMG 19083</strain>
    </source>
</reference>
<evidence type="ECO:0008006" key="5">
    <source>
        <dbReference type="Google" id="ProtNLM"/>
    </source>
</evidence>
<organism evidence="3 4">
    <name type="scientific">Ralstonia psammae</name>
    <dbReference type="NCBI Taxonomy" id="3058598"/>
    <lineage>
        <taxon>Bacteria</taxon>
        <taxon>Pseudomonadati</taxon>
        <taxon>Pseudomonadota</taxon>
        <taxon>Betaproteobacteria</taxon>
        <taxon>Burkholderiales</taxon>
        <taxon>Burkholderiaceae</taxon>
        <taxon>Ralstonia</taxon>
    </lineage>
</organism>
<evidence type="ECO:0000313" key="3">
    <source>
        <dbReference type="EMBL" id="CAJ0807459.1"/>
    </source>
</evidence>
<feature type="signal peptide" evidence="2">
    <location>
        <begin position="1"/>
        <end position="22"/>
    </location>
</feature>
<dbReference type="RefSeq" id="WP_316668930.1">
    <property type="nucleotide sequence ID" value="NZ_CATZBU010000017.1"/>
</dbReference>
<accession>A0ABN9JFW7</accession>
<keyword evidence="2" id="KW-0732">Signal</keyword>
<name>A0ABN9JFW7_9RALS</name>
<feature type="chain" id="PRO_5045941271" description="Transmembrane protein" evidence="2">
    <location>
        <begin position="23"/>
        <end position="123"/>
    </location>
</feature>
<dbReference type="Proteomes" id="UP001189813">
    <property type="component" value="Unassembled WGS sequence"/>
</dbReference>
<evidence type="ECO:0000256" key="1">
    <source>
        <dbReference type="SAM" id="Phobius"/>
    </source>
</evidence>
<keyword evidence="1" id="KW-0472">Membrane</keyword>
<dbReference type="EMBL" id="CATZBU010000017">
    <property type="protein sequence ID" value="CAJ0807459.1"/>
    <property type="molecule type" value="Genomic_DNA"/>
</dbReference>
<proteinExistence type="predicted"/>
<protein>
    <recommendedName>
        <fullName evidence="5">Transmembrane protein</fullName>
    </recommendedName>
</protein>
<evidence type="ECO:0000313" key="4">
    <source>
        <dbReference type="Proteomes" id="UP001189813"/>
    </source>
</evidence>
<evidence type="ECO:0000256" key="2">
    <source>
        <dbReference type="SAM" id="SignalP"/>
    </source>
</evidence>
<keyword evidence="1" id="KW-0812">Transmembrane</keyword>
<gene>
    <name evidence="3" type="ORF">LMG19083_04566</name>
</gene>
<keyword evidence="4" id="KW-1185">Reference proteome</keyword>
<keyword evidence="1" id="KW-1133">Transmembrane helix</keyword>